<comment type="domain">
    <text evidence="5">The PRC barrel domain binds ribosomal protein uS19.</text>
</comment>
<keyword evidence="3 5" id="KW-0698">rRNA processing</keyword>
<comment type="subcellular location">
    <subcellularLocation>
        <location evidence="5">Cytoplasm</location>
    </subcellularLocation>
</comment>
<feature type="domain" description="Ribosome maturation factor RimM PRC barrel" evidence="7">
    <location>
        <begin position="100"/>
        <end position="165"/>
    </location>
</feature>
<evidence type="ECO:0000313" key="9">
    <source>
        <dbReference type="Proteomes" id="UP000198640"/>
    </source>
</evidence>
<dbReference type="Pfam" id="PF24986">
    <property type="entry name" value="PRC_RimM"/>
    <property type="match status" value="1"/>
</dbReference>
<feature type="domain" description="RimM N-terminal" evidence="6">
    <location>
        <begin position="4"/>
        <end position="85"/>
    </location>
</feature>
<sequence length="169" mass="18733">MVVLGHVIGPHGIRGQLKIASYTETIEGLFDYPIWWLGKDGSQWRAVHPASYIIHDSRLIVTLAESNDRTGASELKGLQIAVPRSELPQLPENGEDGYYWLDLIGMHVCNTQGEVLGTVTGLLETGANEVLQVRPAGSDKERLIPFIDQIIVKVDLKSRKITADWGLDY</sequence>
<dbReference type="InterPro" id="IPR002676">
    <property type="entry name" value="RimM_N"/>
</dbReference>
<evidence type="ECO:0000256" key="2">
    <source>
        <dbReference type="ARBA" id="ARBA00022517"/>
    </source>
</evidence>
<dbReference type="GO" id="GO:0005737">
    <property type="term" value="C:cytoplasm"/>
    <property type="evidence" value="ECO:0007669"/>
    <property type="project" value="UniProtKB-SubCell"/>
</dbReference>
<keyword evidence="2 5" id="KW-0690">Ribosome biogenesis</keyword>
<dbReference type="InterPro" id="IPR056792">
    <property type="entry name" value="PRC_RimM"/>
</dbReference>
<dbReference type="NCBIfam" id="TIGR02273">
    <property type="entry name" value="16S_RimM"/>
    <property type="match status" value="1"/>
</dbReference>
<dbReference type="GO" id="GO:0006364">
    <property type="term" value="P:rRNA processing"/>
    <property type="evidence" value="ECO:0007669"/>
    <property type="project" value="UniProtKB-UniRule"/>
</dbReference>
<dbReference type="InterPro" id="IPR009000">
    <property type="entry name" value="Transl_B-barrel_sf"/>
</dbReference>
<dbReference type="SUPFAM" id="SSF50447">
    <property type="entry name" value="Translation proteins"/>
    <property type="match status" value="1"/>
</dbReference>
<dbReference type="Proteomes" id="UP000198640">
    <property type="component" value="Unassembled WGS sequence"/>
</dbReference>
<dbReference type="Gene3D" id="2.40.30.60">
    <property type="entry name" value="RimM"/>
    <property type="match status" value="1"/>
</dbReference>
<dbReference type="EMBL" id="FNOY01000047">
    <property type="protein sequence ID" value="SDY61445.1"/>
    <property type="molecule type" value="Genomic_DNA"/>
</dbReference>
<dbReference type="PANTHER" id="PTHR33692">
    <property type="entry name" value="RIBOSOME MATURATION FACTOR RIMM"/>
    <property type="match status" value="1"/>
</dbReference>
<dbReference type="InterPro" id="IPR011033">
    <property type="entry name" value="PRC_barrel-like_sf"/>
</dbReference>
<dbReference type="Pfam" id="PF01782">
    <property type="entry name" value="RimM"/>
    <property type="match status" value="1"/>
</dbReference>
<gene>
    <name evidence="5" type="primary">rimM</name>
    <name evidence="8" type="ORF">SAMN05421881_104711</name>
</gene>
<evidence type="ECO:0000313" key="8">
    <source>
        <dbReference type="EMBL" id="SDY61445.1"/>
    </source>
</evidence>
<dbReference type="OrthoDB" id="9783509at2"/>
<dbReference type="InterPro" id="IPR036976">
    <property type="entry name" value="RimM_N_sf"/>
</dbReference>
<dbReference type="PANTHER" id="PTHR33692:SF1">
    <property type="entry name" value="RIBOSOME MATURATION FACTOR RIMM"/>
    <property type="match status" value="1"/>
</dbReference>
<evidence type="ECO:0000256" key="5">
    <source>
        <dbReference type="HAMAP-Rule" id="MF_00014"/>
    </source>
</evidence>
<protein>
    <recommendedName>
        <fullName evidence="5">Ribosome maturation factor RimM</fullName>
    </recommendedName>
</protein>
<keyword evidence="9" id="KW-1185">Reference proteome</keyword>
<dbReference type="SUPFAM" id="SSF50346">
    <property type="entry name" value="PRC-barrel domain"/>
    <property type="match status" value="1"/>
</dbReference>
<comment type="function">
    <text evidence="5">An accessory protein needed during the final step in the assembly of 30S ribosomal subunit, possibly for assembly of the head region. Essential for efficient processing of 16S rRNA. May be needed both before and after RbfA during the maturation of 16S rRNA. It has affinity for free ribosomal 30S subunits but not for 70S ribosomes.</text>
</comment>
<dbReference type="HAMAP" id="MF_00014">
    <property type="entry name" value="Ribosome_mat_RimM"/>
    <property type="match status" value="1"/>
</dbReference>
<evidence type="ECO:0000259" key="7">
    <source>
        <dbReference type="Pfam" id="PF24986"/>
    </source>
</evidence>
<evidence type="ECO:0000256" key="4">
    <source>
        <dbReference type="ARBA" id="ARBA00023186"/>
    </source>
</evidence>
<evidence type="ECO:0000259" key="6">
    <source>
        <dbReference type="Pfam" id="PF01782"/>
    </source>
</evidence>
<dbReference type="AlphaFoldDB" id="A0A1H3LC53"/>
<reference evidence="8 9" key="1">
    <citation type="submission" date="2016-10" db="EMBL/GenBank/DDBJ databases">
        <authorList>
            <person name="de Groot N.N."/>
        </authorList>
    </citation>
    <scope>NUCLEOTIDE SEQUENCE [LARGE SCALE GENOMIC DNA]</scope>
    <source>
        <strain evidence="8 9">Nm1</strain>
    </source>
</reference>
<dbReference type="GO" id="GO:0005840">
    <property type="term" value="C:ribosome"/>
    <property type="evidence" value="ECO:0007669"/>
    <property type="project" value="InterPro"/>
</dbReference>
<dbReference type="GO" id="GO:0043022">
    <property type="term" value="F:ribosome binding"/>
    <property type="evidence" value="ECO:0007669"/>
    <property type="project" value="InterPro"/>
</dbReference>
<comment type="similarity">
    <text evidence="5">Belongs to the RimM family.</text>
</comment>
<keyword evidence="4 5" id="KW-0143">Chaperone</keyword>
<evidence type="ECO:0000256" key="1">
    <source>
        <dbReference type="ARBA" id="ARBA00022490"/>
    </source>
</evidence>
<accession>A0A1H3LC53</accession>
<dbReference type="Gene3D" id="2.30.30.240">
    <property type="entry name" value="PRC-barrel domain"/>
    <property type="match status" value="1"/>
</dbReference>
<name>A0A1H3LC53_9PROT</name>
<keyword evidence="1 5" id="KW-0963">Cytoplasm</keyword>
<dbReference type="STRING" id="44576.SAMN05421881_104711"/>
<proteinExistence type="inferred from homology"/>
<evidence type="ECO:0000256" key="3">
    <source>
        <dbReference type="ARBA" id="ARBA00022552"/>
    </source>
</evidence>
<dbReference type="InterPro" id="IPR011961">
    <property type="entry name" value="RimM"/>
</dbReference>
<organism evidence="8 9">
    <name type="scientific">Nitrosomonas halophila</name>
    <dbReference type="NCBI Taxonomy" id="44576"/>
    <lineage>
        <taxon>Bacteria</taxon>
        <taxon>Pseudomonadati</taxon>
        <taxon>Pseudomonadota</taxon>
        <taxon>Betaproteobacteria</taxon>
        <taxon>Nitrosomonadales</taxon>
        <taxon>Nitrosomonadaceae</taxon>
        <taxon>Nitrosomonas</taxon>
    </lineage>
</organism>
<dbReference type="GO" id="GO:0042274">
    <property type="term" value="P:ribosomal small subunit biogenesis"/>
    <property type="evidence" value="ECO:0007669"/>
    <property type="project" value="UniProtKB-UniRule"/>
</dbReference>
<comment type="subunit">
    <text evidence="5">Binds ribosomal protein uS19.</text>
</comment>